<feature type="transmembrane region" description="Helical" evidence="1">
    <location>
        <begin position="28"/>
        <end position="45"/>
    </location>
</feature>
<reference evidence="2 3" key="1">
    <citation type="submission" date="2017-09" db="EMBL/GenBank/DDBJ databases">
        <title>Depth-based differentiation of microbial function through sediment-hosted aquifers and enrichment of novel symbionts in the deep terrestrial subsurface.</title>
        <authorList>
            <person name="Probst A.J."/>
            <person name="Ladd B."/>
            <person name="Jarett J.K."/>
            <person name="Geller-Mcgrath D.E."/>
            <person name="Sieber C.M."/>
            <person name="Emerson J.B."/>
            <person name="Anantharaman K."/>
            <person name="Thomas B.C."/>
            <person name="Malmstrom R."/>
            <person name="Stieglmeier M."/>
            <person name="Klingl A."/>
            <person name="Woyke T."/>
            <person name="Ryan C.M."/>
            <person name="Banfield J.F."/>
        </authorList>
    </citation>
    <scope>NUCLEOTIDE SEQUENCE [LARGE SCALE GENOMIC DNA]</scope>
    <source>
        <strain evidence="2">CG22_combo_CG10-13_8_21_14_all_47_15</strain>
    </source>
</reference>
<keyword evidence="1" id="KW-0812">Transmembrane</keyword>
<evidence type="ECO:0000256" key="1">
    <source>
        <dbReference type="SAM" id="Phobius"/>
    </source>
</evidence>
<keyword evidence="1" id="KW-1133">Transmembrane helix</keyword>
<organism evidence="2 3">
    <name type="scientific">Candidatus Lloydbacteria bacterium CG22_combo_CG10-13_8_21_14_all_47_15</name>
    <dbReference type="NCBI Taxonomy" id="1974635"/>
    <lineage>
        <taxon>Bacteria</taxon>
        <taxon>Candidatus Lloydiibacteriota</taxon>
    </lineage>
</organism>
<sequence>MDSRILGCFTIAIGLLGFVSAFQYGYDIYHILVFIILGILMIYGLKLPQIMTVGITVSLISLMLHIMLYPHKAPVGTIMIFILTLTAIIFGDDRKICNVKKKKYKRYK</sequence>
<accession>A0A2H0CTQ4</accession>
<feature type="transmembrane region" description="Helical" evidence="1">
    <location>
        <begin position="50"/>
        <end position="69"/>
    </location>
</feature>
<proteinExistence type="predicted"/>
<feature type="transmembrane region" description="Helical" evidence="1">
    <location>
        <begin position="75"/>
        <end position="92"/>
    </location>
</feature>
<protein>
    <submittedName>
        <fullName evidence="2">Uncharacterized protein</fullName>
    </submittedName>
</protein>
<comment type="caution">
    <text evidence="2">The sequence shown here is derived from an EMBL/GenBank/DDBJ whole genome shotgun (WGS) entry which is preliminary data.</text>
</comment>
<dbReference type="AlphaFoldDB" id="A0A2H0CTQ4"/>
<evidence type="ECO:0000313" key="3">
    <source>
        <dbReference type="Proteomes" id="UP000230638"/>
    </source>
</evidence>
<dbReference type="EMBL" id="PCTL01000031">
    <property type="protein sequence ID" value="PIP73079.1"/>
    <property type="molecule type" value="Genomic_DNA"/>
</dbReference>
<evidence type="ECO:0000313" key="2">
    <source>
        <dbReference type="EMBL" id="PIP73079.1"/>
    </source>
</evidence>
<keyword evidence="1" id="KW-0472">Membrane</keyword>
<dbReference type="Proteomes" id="UP000230638">
    <property type="component" value="Unassembled WGS sequence"/>
</dbReference>
<feature type="transmembrane region" description="Helical" evidence="1">
    <location>
        <begin position="5"/>
        <end position="22"/>
    </location>
</feature>
<gene>
    <name evidence="2" type="ORF">COW88_03165</name>
</gene>
<name>A0A2H0CTQ4_9BACT</name>